<dbReference type="RefSeq" id="WP_038453097.1">
    <property type="nucleotide sequence ID" value="NZ_CP009043.1"/>
</dbReference>
<dbReference type="NCBIfam" id="TIGR03303">
    <property type="entry name" value="OM_YaeT"/>
    <property type="match status" value="1"/>
</dbReference>
<keyword evidence="3" id="KW-0812">Transmembrane</keyword>
<dbReference type="HOGENOM" id="CLU_007664_1_1_7"/>
<dbReference type="Proteomes" id="UP000028486">
    <property type="component" value="Chromosome"/>
</dbReference>
<proteinExistence type="inferred from homology"/>
<evidence type="ECO:0000256" key="2">
    <source>
        <dbReference type="ARBA" id="ARBA00022452"/>
    </source>
</evidence>
<dbReference type="Pfam" id="PF01103">
    <property type="entry name" value="Omp85"/>
    <property type="match status" value="1"/>
</dbReference>
<protein>
    <recommendedName>
        <fullName evidence="8">Outer membrane protein assembly factor BamA</fullName>
    </recommendedName>
</protein>
<dbReference type="EMBL" id="CP009043">
    <property type="protein sequence ID" value="AII14238.1"/>
    <property type="molecule type" value="Genomic_DNA"/>
</dbReference>
<evidence type="ECO:0000256" key="1">
    <source>
        <dbReference type="ARBA" id="ARBA00004370"/>
    </source>
</evidence>
<feature type="domain" description="POTRA" evidence="9">
    <location>
        <begin position="262"/>
        <end position="342"/>
    </location>
</feature>
<dbReference type="eggNOG" id="COG4775">
    <property type="taxonomic scope" value="Bacteria"/>
</dbReference>
<dbReference type="GO" id="GO:0009279">
    <property type="term" value="C:cell outer membrane"/>
    <property type="evidence" value="ECO:0007669"/>
    <property type="project" value="UniProtKB-UniRule"/>
</dbReference>
<name>A0A076F967_9BACT</name>
<dbReference type="InterPro" id="IPR000184">
    <property type="entry name" value="Bac_surfAg_D15"/>
</dbReference>
<dbReference type="PANTHER" id="PTHR12815">
    <property type="entry name" value="SORTING AND ASSEMBLY MACHINERY SAMM50 PROTEIN FAMILY MEMBER"/>
    <property type="match status" value="1"/>
</dbReference>
<evidence type="ECO:0000256" key="8">
    <source>
        <dbReference type="NCBIfam" id="TIGR03303"/>
    </source>
</evidence>
<dbReference type="OrthoDB" id="9803054at2"/>
<evidence type="ECO:0000256" key="5">
    <source>
        <dbReference type="ARBA" id="ARBA00022737"/>
    </source>
</evidence>
<accession>A0A076F967</accession>
<keyword evidence="4" id="KW-0732">Signal</keyword>
<evidence type="ECO:0000256" key="6">
    <source>
        <dbReference type="ARBA" id="ARBA00023136"/>
    </source>
</evidence>
<dbReference type="KEGG" id="caj:CIG1485E_0369"/>
<dbReference type="Gene3D" id="2.40.160.50">
    <property type="entry name" value="membrane protein fhac: a member of the omp85/tpsb transporter family"/>
    <property type="match status" value="1"/>
</dbReference>
<dbReference type="STRING" id="1244531.CIG2463D_0374"/>
<dbReference type="Gene3D" id="3.10.20.310">
    <property type="entry name" value="membrane protein fhac"/>
    <property type="match status" value="5"/>
</dbReference>
<evidence type="ECO:0000313" key="11">
    <source>
        <dbReference type="Proteomes" id="UP000028486"/>
    </source>
</evidence>
<sequence>MKKTLFLVGLSLPLALSGATIKSIAYKGLIHLSSDSATDISGLRVGDELNAQNSNQAIINLYKQGYFKDIFIEENDGNVVINLTEKPSIARLDIEGVVTNDKKTIDTILGIKQGQMYDQPGIKKAKERIRQYYETKGYFDTVTDVTTEPMHGNPNALHVTMTVNRGEKITIEKVNLVGAEVLDYSDIEPAVANKEYEFMGWMWGRNDGGVKIFDLPNDPNKIRDEYLKKGYLDASVSNPYLNTYFDNYTADLTYYVSEGNPYNVNSISIEAPSELELDNEKIIDSLKLTKGDRLNSEWLKKDIEKIENLVADKGYAYVRVYPQTNKNEADKTVDIIYQVVPNDKVYIRNVVISGNDRTADRVIRRELYLTEGNLYNRTDLVDSKNALKRSGYFEDASIKENRINKDQVDLEVVVKETSTGSITGGIGYGTSDGLLLSAGVSDTNVFGTGYKGSVSVDKSDDTLSGTISLTNPRVNDSEYSLGGSIYANDYEWDDYEEKNYGFSVTGGRKFGRYTNVFLTYQLEQSKISGLDEFYTKAGYQNGKNLKSSIIPGITFNNTDDYYVPRSGIIAGTSFEYAGAGGDMEFVKNKSNFNYYLGLDDYINYDLILRYKANFGYIWNSDDDKLPINEKLFLGGLRSIRGFDSRSVTPKKNITIAGKGSKVIDTGGKIAFNNSVELSIPVIDRLKMRAMVFYDYGMIGEDNLNEIKRSSVGAGIEWVTPIGPLQLIYAQALDDKPGDDTSSFEFSIGRRF</sequence>
<keyword evidence="2" id="KW-1134">Transmembrane beta strand</keyword>
<dbReference type="InterPro" id="IPR034746">
    <property type="entry name" value="POTRA"/>
</dbReference>
<reference evidence="11" key="1">
    <citation type="journal article" date="2014" name="Genome Announc.">
        <title>Complete Genome Sequence of Campylobacter iguaniorum Strain 1485ET, Isolated from a Bearded Dragon (Pogona vitticeps).</title>
        <authorList>
            <person name="Gilbert M.J."/>
            <person name="Miller W.G."/>
            <person name="Yee E."/>
            <person name="Kik M."/>
            <person name="Wagenaar J.A."/>
            <person name="Duim B."/>
        </authorList>
    </citation>
    <scope>NUCLEOTIDE SEQUENCE [LARGE SCALE GENOMIC DNA]</scope>
    <source>
        <strain evidence="11">1485E</strain>
    </source>
</reference>
<keyword evidence="6" id="KW-0472">Membrane</keyword>
<gene>
    <name evidence="10" type="ORF">CIG1485E_0369</name>
</gene>
<dbReference type="InterPro" id="IPR039910">
    <property type="entry name" value="D15-like"/>
</dbReference>
<dbReference type="PANTHER" id="PTHR12815:SF23">
    <property type="entry name" value="OUTER MEMBRANE PROTEIN ASSEMBLY FACTOR BAMA"/>
    <property type="match status" value="1"/>
</dbReference>
<dbReference type="InterPro" id="IPR023707">
    <property type="entry name" value="OM_assembly_BamA"/>
</dbReference>
<evidence type="ECO:0000256" key="4">
    <source>
        <dbReference type="ARBA" id="ARBA00022729"/>
    </source>
</evidence>
<comment type="subcellular location">
    <subcellularLocation>
        <location evidence="1">Membrane</location>
    </subcellularLocation>
</comment>
<dbReference type="HAMAP" id="MF_01430">
    <property type="entry name" value="OM_assembly_BamA"/>
    <property type="match status" value="1"/>
</dbReference>
<evidence type="ECO:0000256" key="7">
    <source>
        <dbReference type="ARBA" id="ARBA00023237"/>
    </source>
</evidence>
<feature type="domain" description="POTRA" evidence="9">
    <location>
        <begin position="19"/>
        <end position="86"/>
    </location>
</feature>
<feature type="domain" description="POTRA" evidence="9">
    <location>
        <begin position="345"/>
        <end position="417"/>
    </location>
</feature>
<evidence type="ECO:0000256" key="3">
    <source>
        <dbReference type="ARBA" id="ARBA00022692"/>
    </source>
</evidence>
<keyword evidence="7" id="KW-0998">Cell outer membrane</keyword>
<evidence type="ECO:0000313" key="10">
    <source>
        <dbReference type="EMBL" id="AII14238.1"/>
    </source>
</evidence>
<dbReference type="PROSITE" id="PS51779">
    <property type="entry name" value="POTRA"/>
    <property type="match status" value="3"/>
</dbReference>
<dbReference type="InterPro" id="IPR010827">
    <property type="entry name" value="BamA/TamA_POTRA"/>
</dbReference>
<dbReference type="AlphaFoldDB" id="A0A076F967"/>
<dbReference type="GO" id="GO:0071709">
    <property type="term" value="P:membrane assembly"/>
    <property type="evidence" value="ECO:0007669"/>
    <property type="project" value="InterPro"/>
</dbReference>
<dbReference type="PIRSF" id="PIRSF006076">
    <property type="entry name" value="OM_assembly_OMP85"/>
    <property type="match status" value="1"/>
</dbReference>
<dbReference type="Pfam" id="PF07244">
    <property type="entry name" value="POTRA"/>
    <property type="match status" value="5"/>
</dbReference>
<keyword evidence="5" id="KW-0677">Repeat</keyword>
<organism evidence="10 11">
    <name type="scientific">Campylobacter iguaniorum</name>
    <dbReference type="NCBI Taxonomy" id="1244531"/>
    <lineage>
        <taxon>Bacteria</taxon>
        <taxon>Pseudomonadati</taxon>
        <taxon>Campylobacterota</taxon>
        <taxon>Epsilonproteobacteria</taxon>
        <taxon>Campylobacterales</taxon>
        <taxon>Campylobacteraceae</taxon>
        <taxon>Campylobacter</taxon>
    </lineage>
</organism>
<evidence type="ECO:0000259" key="9">
    <source>
        <dbReference type="PROSITE" id="PS51779"/>
    </source>
</evidence>
<keyword evidence="11" id="KW-1185">Reference proteome</keyword>